<dbReference type="EMBL" id="CP068439">
    <property type="protein sequence ID" value="QQX78082.1"/>
    <property type="molecule type" value="Genomic_DNA"/>
</dbReference>
<keyword evidence="1" id="KW-0812">Transmembrane</keyword>
<keyword evidence="1" id="KW-1133">Transmembrane helix</keyword>
<reference evidence="2 3" key="1">
    <citation type="submission" date="2021-01" db="EMBL/GenBank/DDBJ databases">
        <title>Aequorivita sp. strain KX20305, a bacterium isolated from the sediment collected at a cold seep field in South China Sea.</title>
        <authorList>
            <person name="Zhang H."/>
            <person name="Li C."/>
        </authorList>
    </citation>
    <scope>NUCLEOTIDE SEQUENCE [LARGE SCALE GENOMIC DNA]</scope>
    <source>
        <strain evidence="2 3">KX20305</strain>
    </source>
</reference>
<protein>
    <submittedName>
        <fullName evidence="2">Uncharacterized protein</fullName>
    </submittedName>
</protein>
<feature type="transmembrane region" description="Helical" evidence="1">
    <location>
        <begin position="188"/>
        <end position="207"/>
    </location>
</feature>
<sequence>MNNQTVSEIANNIAPHYFGKQYYYKKGYMADWIWNAATEKGINELTIDILNYKIHPRELQLKPLVIFLPKLKEKINKQLEREGFSPDFIIDAKFHIKILETENTLRCTPILRDRKEKTYLGNVHFEHPYDNNFEVFNSRSENDMDWENEADNALNTSEWFGAILRYVFYFGKRKFNTFYNQKQLKKNALLGTIFQICLIVLLFYFLYKYSVG</sequence>
<evidence type="ECO:0000313" key="3">
    <source>
        <dbReference type="Proteomes" id="UP000629420"/>
    </source>
</evidence>
<dbReference type="Proteomes" id="UP000629420">
    <property type="component" value="Chromosome"/>
</dbReference>
<keyword evidence="1" id="KW-0472">Membrane</keyword>
<accession>A0ABX7DWI7</accession>
<evidence type="ECO:0000313" key="2">
    <source>
        <dbReference type="EMBL" id="QQX78082.1"/>
    </source>
</evidence>
<dbReference type="RefSeq" id="WP_202337900.1">
    <property type="nucleotide sequence ID" value="NZ_CP068439.1"/>
</dbReference>
<proteinExistence type="predicted"/>
<keyword evidence="3" id="KW-1185">Reference proteome</keyword>
<organism evidence="2 3">
    <name type="scientific">Aequorivita iocasae</name>
    <dbReference type="NCBI Taxonomy" id="2803865"/>
    <lineage>
        <taxon>Bacteria</taxon>
        <taxon>Pseudomonadati</taxon>
        <taxon>Bacteroidota</taxon>
        <taxon>Flavobacteriia</taxon>
        <taxon>Flavobacteriales</taxon>
        <taxon>Flavobacteriaceae</taxon>
        <taxon>Aequorivita</taxon>
    </lineage>
</organism>
<gene>
    <name evidence="2" type="ORF">JK629_07440</name>
</gene>
<name>A0ABX7DWI7_9FLAO</name>
<evidence type="ECO:0000256" key="1">
    <source>
        <dbReference type="SAM" id="Phobius"/>
    </source>
</evidence>